<protein>
    <submittedName>
        <fullName evidence="1">Uncharacterized protein</fullName>
    </submittedName>
</protein>
<name>A0A6M3X712_9ZZZZ</name>
<proteinExistence type="predicted"/>
<reference evidence="1" key="1">
    <citation type="submission" date="2020-03" db="EMBL/GenBank/DDBJ databases">
        <title>The deep terrestrial virosphere.</title>
        <authorList>
            <person name="Holmfeldt K."/>
            <person name="Nilsson E."/>
            <person name="Simone D."/>
            <person name="Lopez-Fernandez M."/>
            <person name="Wu X."/>
            <person name="de Brujin I."/>
            <person name="Lundin D."/>
            <person name="Andersson A."/>
            <person name="Bertilsson S."/>
            <person name="Dopson M."/>
        </authorList>
    </citation>
    <scope>NUCLEOTIDE SEQUENCE</scope>
    <source>
        <strain evidence="1">MM171B03589</strain>
    </source>
</reference>
<evidence type="ECO:0000313" key="1">
    <source>
        <dbReference type="EMBL" id="QJH93247.1"/>
    </source>
</evidence>
<dbReference type="AlphaFoldDB" id="A0A6M3X712"/>
<organism evidence="1">
    <name type="scientific">viral metagenome</name>
    <dbReference type="NCBI Taxonomy" id="1070528"/>
    <lineage>
        <taxon>unclassified sequences</taxon>
        <taxon>metagenomes</taxon>
        <taxon>organismal metagenomes</taxon>
    </lineage>
</organism>
<dbReference type="EMBL" id="MT143959">
    <property type="protein sequence ID" value="QJH93247.1"/>
    <property type="molecule type" value="Genomic_DNA"/>
</dbReference>
<gene>
    <name evidence="1" type="ORF">MM171B03589_0010</name>
</gene>
<accession>A0A6M3X712</accession>
<sequence length="73" mass="8504">MYISDIQRSTMKKIESVVDNKPKGDWFTQYELPGVTRNTMDALLKKGFLESESLPINGIVYYRFVRRIDNGND</sequence>